<dbReference type="EMBL" id="VLLL01000005">
    <property type="protein sequence ID" value="TWJ16325.1"/>
    <property type="molecule type" value="Genomic_DNA"/>
</dbReference>
<gene>
    <name evidence="4" type="ORF">LX16_2054</name>
</gene>
<evidence type="ECO:0000256" key="1">
    <source>
        <dbReference type="SAM" id="MobiDB-lite"/>
    </source>
</evidence>
<evidence type="ECO:0000313" key="5">
    <source>
        <dbReference type="Proteomes" id="UP000321617"/>
    </source>
</evidence>
<dbReference type="RefSeq" id="WP_147136562.1">
    <property type="nucleotide sequence ID" value="NZ_BAABIJ010000001.1"/>
</dbReference>
<keyword evidence="5" id="KW-1185">Reference proteome</keyword>
<accession>A0A562VEN2</accession>
<dbReference type="GO" id="GO:0016740">
    <property type="term" value="F:transferase activity"/>
    <property type="evidence" value="ECO:0007669"/>
    <property type="project" value="UniProtKB-KW"/>
</dbReference>
<organism evidence="4 5">
    <name type="scientific">Stackebrandtia albiflava</name>
    <dbReference type="NCBI Taxonomy" id="406432"/>
    <lineage>
        <taxon>Bacteria</taxon>
        <taxon>Bacillati</taxon>
        <taxon>Actinomycetota</taxon>
        <taxon>Actinomycetes</taxon>
        <taxon>Glycomycetales</taxon>
        <taxon>Glycomycetaceae</taxon>
        <taxon>Stackebrandtia</taxon>
    </lineage>
</organism>
<keyword evidence="3" id="KW-0732">Signal</keyword>
<keyword evidence="4" id="KW-0808">Transferase</keyword>
<evidence type="ECO:0000256" key="2">
    <source>
        <dbReference type="SAM" id="Phobius"/>
    </source>
</evidence>
<reference evidence="4 5" key="1">
    <citation type="journal article" date="2013" name="Stand. Genomic Sci.">
        <title>Genomic Encyclopedia of Type Strains, Phase I: The one thousand microbial genomes (KMG-I) project.</title>
        <authorList>
            <person name="Kyrpides N.C."/>
            <person name="Woyke T."/>
            <person name="Eisen J.A."/>
            <person name="Garrity G."/>
            <person name="Lilburn T.G."/>
            <person name="Beck B.J."/>
            <person name="Whitman W.B."/>
            <person name="Hugenholtz P."/>
            <person name="Klenk H.P."/>
        </authorList>
    </citation>
    <scope>NUCLEOTIDE SEQUENCE [LARGE SCALE GENOMIC DNA]</scope>
    <source>
        <strain evidence="4 5">DSM 45044</strain>
    </source>
</reference>
<keyword evidence="2" id="KW-0812">Transmembrane</keyword>
<feature type="signal peptide" evidence="3">
    <location>
        <begin position="1"/>
        <end position="31"/>
    </location>
</feature>
<evidence type="ECO:0000313" key="4">
    <source>
        <dbReference type="EMBL" id="TWJ16325.1"/>
    </source>
</evidence>
<dbReference type="Proteomes" id="UP000321617">
    <property type="component" value="Unassembled WGS sequence"/>
</dbReference>
<sequence>MVRAPLLARRTAALAVVAAAVAATFAAPAHAEPLDAEAASAAAWLAGEVDPTTGGVPGMIGTPDWGLTVDALIGLEAAGGDQRTIDLITETLKVHVRDYNSLDAWSEPGQRIAGATAKLLYAAVITGSDPEAFGEYDLRRETLDLIAGPELGPEHGRVKDEVFAPSVDGSNTFAQSLAVAGLARSGGVPQEAVDFLLDQQCSSGGFRLYPYAFGGGTVGGDCDSQGGSAVLDPDSTAMAVQALLSAAAHDSSAGAAEGAALGAEWLLGIQHDDGSFGGSGPTAAPNTNSTGLAGQALAATGHDEAAAEAAAWVAAHQITADDAGAASAEAGTIAYNGDSLAAARAEGIPVFQRDQWRRATAQAMLALSRVSLGDIGTVDPGPGTDPGDGDPPGDLSGPPKDSAAGPPRGTLPVTGSPVATVFGTGAALLVLGVVTLYITRREETTR</sequence>
<feature type="region of interest" description="Disordered" evidence="1">
    <location>
        <begin position="374"/>
        <end position="412"/>
    </location>
</feature>
<feature type="chain" id="PRO_5021721577" evidence="3">
    <location>
        <begin position="32"/>
        <end position="446"/>
    </location>
</feature>
<evidence type="ECO:0000256" key="3">
    <source>
        <dbReference type="SAM" id="SignalP"/>
    </source>
</evidence>
<comment type="caution">
    <text evidence="4">The sequence shown here is derived from an EMBL/GenBank/DDBJ whole genome shotgun (WGS) entry which is preliminary data.</text>
</comment>
<dbReference type="OrthoDB" id="4842970at2"/>
<dbReference type="Gene3D" id="1.50.10.20">
    <property type="match status" value="2"/>
</dbReference>
<protein>
    <submittedName>
        <fullName evidence="4">Prenyltransferase/squalene oxidase-like repeat protein</fullName>
    </submittedName>
</protein>
<dbReference type="SUPFAM" id="SSF48239">
    <property type="entry name" value="Terpenoid cyclases/Protein prenyltransferases"/>
    <property type="match status" value="1"/>
</dbReference>
<dbReference type="AlphaFoldDB" id="A0A562VEN2"/>
<name>A0A562VEN2_9ACTN</name>
<feature type="compositionally biased region" description="Low complexity" evidence="1">
    <location>
        <begin position="392"/>
        <end position="401"/>
    </location>
</feature>
<dbReference type="InterPro" id="IPR008930">
    <property type="entry name" value="Terpenoid_cyclase/PrenylTrfase"/>
</dbReference>
<feature type="transmembrane region" description="Helical" evidence="2">
    <location>
        <begin position="418"/>
        <end position="438"/>
    </location>
</feature>
<keyword evidence="2" id="KW-0472">Membrane</keyword>
<keyword evidence="2" id="KW-1133">Transmembrane helix</keyword>
<proteinExistence type="predicted"/>